<dbReference type="Proteomes" id="UP001049176">
    <property type="component" value="Chromosome 7"/>
</dbReference>
<evidence type="ECO:0000313" key="2">
    <source>
        <dbReference type="Proteomes" id="UP001049176"/>
    </source>
</evidence>
<proteinExistence type="predicted"/>
<gene>
    <name evidence="1" type="ORF">E1B28_011858</name>
</gene>
<protein>
    <submittedName>
        <fullName evidence="1">Uncharacterized protein</fullName>
    </submittedName>
</protein>
<reference evidence="1" key="1">
    <citation type="journal article" date="2021" name="Genome Biol. Evol.">
        <title>The assembled and annotated genome of the fairy-ring fungus Marasmius oreades.</title>
        <authorList>
            <person name="Hiltunen M."/>
            <person name="Ament-Velasquez S.L."/>
            <person name="Johannesson H."/>
        </authorList>
    </citation>
    <scope>NUCLEOTIDE SEQUENCE</scope>
    <source>
        <strain evidence="1">03SP1</strain>
    </source>
</reference>
<dbReference type="AlphaFoldDB" id="A0A9P7RW29"/>
<dbReference type="GeneID" id="66080933"/>
<comment type="caution">
    <text evidence="1">The sequence shown here is derived from an EMBL/GenBank/DDBJ whole genome shotgun (WGS) entry which is preliminary data.</text>
</comment>
<dbReference type="KEGG" id="more:E1B28_011858"/>
<accession>A0A9P7RW29</accession>
<keyword evidence="2" id="KW-1185">Reference proteome</keyword>
<name>A0A9P7RW29_9AGAR</name>
<dbReference type="EMBL" id="CM032187">
    <property type="protein sequence ID" value="KAG7090261.1"/>
    <property type="molecule type" value="Genomic_DNA"/>
</dbReference>
<evidence type="ECO:0000313" key="1">
    <source>
        <dbReference type="EMBL" id="KAG7090261.1"/>
    </source>
</evidence>
<sequence length="188" mass="20267">MSTIPGTPIVTTTLTPSPVLPSPPFLDLSSEVPTPTSLVFFELLLGMTRLPLTSSRSSGMSVSASLSTSSWIVEPEQPRELEDEEAMRMSQMSTEPSLLSTPRASRMGSVVSDQSLSTIMPSTSISVSTPAPASAAPPVVINSPTTWWNDAQWNDARHGSNHVIYQWKEESGACGRSYNTVKTVWLVV</sequence>
<organism evidence="1 2">
    <name type="scientific">Marasmius oreades</name>
    <name type="common">fairy-ring Marasmius</name>
    <dbReference type="NCBI Taxonomy" id="181124"/>
    <lineage>
        <taxon>Eukaryota</taxon>
        <taxon>Fungi</taxon>
        <taxon>Dikarya</taxon>
        <taxon>Basidiomycota</taxon>
        <taxon>Agaricomycotina</taxon>
        <taxon>Agaricomycetes</taxon>
        <taxon>Agaricomycetidae</taxon>
        <taxon>Agaricales</taxon>
        <taxon>Marasmiineae</taxon>
        <taxon>Marasmiaceae</taxon>
        <taxon>Marasmius</taxon>
    </lineage>
</organism>
<dbReference type="RefSeq" id="XP_043006731.1">
    <property type="nucleotide sequence ID" value="XM_043156916.1"/>
</dbReference>